<proteinExistence type="predicted"/>
<evidence type="ECO:0000313" key="2">
    <source>
        <dbReference type="EMBL" id="CAE0442291.1"/>
    </source>
</evidence>
<dbReference type="EMBL" id="HBIN01016325">
    <property type="protein sequence ID" value="CAE0442291.1"/>
    <property type="molecule type" value="Transcribed_RNA"/>
</dbReference>
<keyword evidence="1" id="KW-0472">Membrane</keyword>
<organism evidence="2">
    <name type="scientific">Aplanochytrium stocchinoi</name>
    <dbReference type="NCBI Taxonomy" id="215587"/>
    <lineage>
        <taxon>Eukaryota</taxon>
        <taxon>Sar</taxon>
        <taxon>Stramenopiles</taxon>
        <taxon>Bigyra</taxon>
        <taxon>Labyrinthulomycetes</taxon>
        <taxon>Thraustochytrida</taxon>
        <taxon>Thraustochytriidae</taxon>
        <taxon>Aplanochytrium</taxon>
    </lineage>
</organism>
<evidence type="ECO:0000256" key="1">
    <source>
        <dbReference type="SAM" id="Phobius"/>
    </source>
</evidence>
<dbReference type="AlphaFoldDB" id="A0A7S3PKN2"/>
<feature type="transmembrane region" description="Helical" evidence="1">
    <location>
        <begin position="109"/>
        <end position="130"/>
    </location>
</feature>
<reference evidence="2" key="1">
    <citation type="submission" date="2021-01" db="EMBL/GenBank/DDBJ databases">
        <authorList>
            <person name="Corre E."/>
            <person name="Pelletier E."/>
            <person name="Niang G."/>
            <person name="Scheremetjew M."/>
            <person name="Finn R."/>
            <person name="Kale V."/>
            <person name="Holt S."/>
            <person name="Cochrane G."/>
            <person name="Meng A."/>
            <person name="Brown T."/>
            <person name="Cohen L."/>
        </authorList>
    </citation>
    <scope>NUCLEOTIDE SEQUENCE</scope>
    <source>
        <strain evidence="2">GSBS06</strain>
    </source>
</reference>
<keyword evidence="1" id="KW-0812">Transmembrane</keyword>
<name>A0A7S3PKN2_9STRA</name>
<sequence>MISFQSSVQMKLAPGSWLSCVRKTHEEVEEWRVPGSAQDVMEALTTSIDKVGDDMTLAKIDKGKQIMYVAVLTPGAKWLDKMELKLKSQPDTQTPAEVVINARCYSTGLFPMTIPGAVVLNLLLFFVPFFDWGKCANSLKRVKTLLSQTMNEQIAVKTLYSSPLQAGKKQEVSRSL</sequence>
<accession>A0A7S3PKN2</accession>
<gene>
    <name evidence="2" type="ORF">ASTO00021_LOCUS12402</name>
</gene>
<protein>
    <submittedName>
        <fullName evidence="2">Uncharacterized protein</fullName>
    </submittedName>
</protein>
<keyword evidence="1" id="KW-1133">Transmembrane helix</keyword>